<dbReference type="InterPro" id="IPR002076">
    <property type="entry name" value="ELO_fam"/>
</dbReference>
<evidence type="ECO:0000256" key="2">
    <source>
        <dbReference type="ARBA" id="ARBA00022516"/>
    </source>
</evidence>
<organism evidence="11 12">
    <name type="scientific">Leptotrombidium deliense</name>
    <dbReference type="NCBI Taxonomy" id="299467"/>
    <lineage>
        <taxon>Eukaryota</taxon>
        <taxon>Metazoa</taxon>
        <taxon>Ecdysozoa</taxon>
        <taxon>Arthropoda</taxon>
        <taxon>Chelicerata</taxon>
        <taxon>Arachnida</taxon>
        <taxon>Acari</taxon>
        <taxon>Acariformes</taxon>
        <taxon>Trombidiformes</taxon>
        <taxon>Prostigmata</taxon>
        <taxon>Anystina</taxon>
        <taxon>Parasitengona</taxon>
        <taxon>Trombiculoidea</taxon>
        <taxon>Trombiculidae</taxon>
        <taxon>Leptotrombidium</taxon>
    </lineage>
</organism>
<evidence type="ECO:0000256" key="5">
    <source>
        <dbReference type="ARBA" id="ARBA00022832"/>
    </source>
</evidence>
<dbReference type="GO" id="GO:0005789">
    <property type="term" value="C:endoplasmic reticulum membrane"/>
    <property type="evidence" value="ECO:0007669"/>
    <property type="project" value="TreeGrafter"/>
</dbReference>
<reference evidence="11 12" key="1">
    <citation type="journal article" date="2018" name="Gigascience">
        <title>Genomes of trombidid mites reveal novel predicted allergens and laterally-transferred genes associated with secondary metabolism.</title>
        <authorList>
            <person name="Dong X."/>
            <person name="Chaisiri K."/>
            <person name="Xia D."/>
            <person name="Armstrong S.D."/>
            <person name="Fang Y."/>
            <person name="Donnelly M.J."/>
            <person name="Kadowaki T."/>
            <person name="McGarry J.W."/>
            <person name="Darby A.C."/>
            <person name="Makepeace B.L."/>
        </authorList>
    </citation>
    <scope>NUCLEOTIDE SEQUENCE [LARGE SCALE GENOMIC DNA]</scope>
    <source>
        <strain evidence="11">UoL-UT</strain>
    </source>
</reference>
<evidence type="ECO:0000313" key="11">
    <source>
        <dbReference type="EMBL" id="RWS28650.1"/>
    </source>
</evidence>
<evidence type="ECO:0000256" key="3">
    <source>
        <dbReference type="ARBA" id="ARBA00022679"/>
    </source>
</evidence>
<dbReference type="GO" id="GO:0034626">
    <property type="term" value="P:fatty acid elongation, polyunsaturated fatty acid"/>
    <property type="evidence" value="ECO:0007669"/>
    <property type="project" value="TreeGrafter"/>
</dbReference>
<keyword evidence="7 10" id="KW-0443">Lipid metabolism</keyword>
<dbReference type="EC" id="2.3.1.199" evidence="10"/>
<dbReference type="GO" id="GO:0019367">
    <property type="term" value="P:fatty acid elongation, saturated fatty acid"/>
    <property type="evidence" value="ECO:0007669"/>
    <property type="project" value="TreeGrafter"/>
</dbReference>
<name>A0A443SM96_9ACAR</name>
<comment type="caution">
    <text evidence="11">The sequence shown here is derived from an EMBL/GenBank/DDBJ whole genome shotgun (WGS) entry which is preliminary data.</text>
</comment>
<dbReference type="Pfam" id="PF01151">
    <property type="entry name" value="ELO"/>
    <property type="match status" value="1"/>
</dbReference>
<keyword evidence="12" id="KW-1185">Reference proteome</keyword>
<feature type="transmembrane region" description="Helical" evidence="10">
    <location>
        <begin position="41"/>
        <end position="60"/>
    </location>
</feature>
<feature type="transmembrane region" description="Helical" evidence="10">
    <location>
        <begin position="157"/>
        <end position="175"/>
    </location>
</feature>
<comment type="catalytic activity">
    <reaction evidence="10">
        <text>a very-long-chain acyl-CoA + malonyl-CoA + H(+) = a very-long-chain 3-oxoacyl-CoA + CO2 + CoA</text>
        <dbReference type="Rhea" id="RHEA:32727"/>
        <dbReference type="ChEBI" id="CHEBI:15378"/>
        <dbReference type="ChEBI" id="CHEBI:16526"/>
        <dbReference type="ChEBI" id="CHEBI:57287"/>
        <dbReference type="ChEBI" id="CHEBI:57384"/>
        <dbReference type="ChEBI" id="CHEBI:90725"/>
        <dbReference type="ChEBI" id="CHEBI:90736"/>
        <dbReference type="EC" id="2.3.1.199"/>
    </reaction>
</comment>
<proteinExistence type="inferred from homology"/>
<dbReference type="AlphaFoldDB" id="A0A443SM96"/>
<accession>A0A443SM96</accession>
<evidence type="ECO:0000256" key="8">
    <source>
        <dbReference type="ARBA" id="ARBA00023136"/>
    </source>
</evidence>
<dbReference type="VEuPathDB" id="VectorBase:LDEU003392"/>
<dbReference type="STRING" id="299467.A0A443SM96"/>
<feature type="transmembrane region" description="Helical" evidence="10">
    <location>
        <begin position="214"/>
        <end position="232"/>
    </location>
</feature>
<dbReference type="Proteomes" id="UP000288716">
    <property type="component" value="Unassembled WGS sequence"/>
</dbReference>
<dbReference type="PANTHER" id="PTHR11157">
    <property type="entry name" value="FATTY ACID ACYL TRANSFERASE-RELATED"/>
    <property type="match status" value="1"/>
</dbReference>
<sequence length="284" mass="33903">MESSLSSLVFQVTDSVKYYYYDVWNTHGDPRVVNLPLMDGGPWNMILIICAYLYCVKTVGPQFMKNRKAYDLRNFILMYNLTLIAINGWFFLTGCWVTNFGIDSWKCDLVDRRSRNFIDLYKIQLGWFFLMTKFVDFFDTFFFILRKKERQISGLHVFHHSCMPAFVWIGLKFAPGGNSGFFPWINSGIHTIMYTYYAMSTFEHLKPYLWWKKYLTQIQMVQFVLVILHSFYSMMSPGCQWPKLFMYLSIFNAFLFLILFYSFFQQTYKVQQLKVKTKQTADCK</sequence>
<feature type="transmembrane region" description="Helical" evidence="10">
    <location>
        <begin position="125"/>
        <end position="145"/>
    </location>
</feature>
<dbReference type="OrthoDB" id="434092at2759"/>
<dbReference type="GO" id="GO:0034625">
    <property type="term" value="P:fatty acid elongation, monounsaturated fatty acid"/>
    <property type="evidence" value="ECO:0007669"/>
    <property type="project" value="TreeGrafter"/>
</dbReference>
<keyword evidence="3 10" id="KW-0808">Transferase</keyword>
<evidence type="ECO:0000256" key="6">
    <source>
        <dbReference type="ARBA" id="ARBA00022989"/>
    </source>
</evidence>
<dbReference type="GO" id="GO:0030148">
    <property type="term" value="P:sphingolipid biosynthetic process"/>
    <property type="evidence" value="ECO:0007669"/>
    <property type="project" value="TreeGrafter"/>
</dbReference>
<feature type="transmembrane region" description="Helical" evidence="10">
    <location>
        <begin position="72"/>
        <end position="92"/>
    </location>
</feature>
<evidence type="ECO:0000256" key="4">
    <source>
        <dbReference type="ARBA" id="ARBA00022692"/>
    </source>
</evidence>
<feature type="transmembrane region" description="Helical" evidence="10">
    <location>
        <begin position="181"/>
        <end position="202"/>
    </location>
</feature>
<evidence type="ECO:0000256" key="10">
    <source>
        <dbReference type="RuleBase" id="RU361115"/>
    </source>
</evidence>
<protein>
    <recommendedName>
        <fullName evidence="10">Elongation of very long chain fatty acids protein</fullName>
        <ecNumber evidence="10">2.3.1.199</ecNumber>
    </recommendedName>
    <alternativeName>
        <fullName evidence="10">Very-long-chain 3-oxoacyl-CoA synthase</fullName>
    </alternativeName>
</protein>
<keyword evidence="6 10" id="KW-1133">Transmembrane helix</keyword>
<dbReference type="GO" id="GO:0042761">
    <property type="term" value="P:very long-chain fatty acid biosynthetic process"/>
    <property type="evidence" value="ECO:0007669"/>
    <property type="project" value="TreeGrafter"/>
</dbReference>
<evidence type="ECO:0000313" key="12">
    <source>
        <dbReference type="Proteomes" id="UP000288716"/>
    </source>
</evidence>
<evidence type="ECO:0000256" key="9">
    <source>
        <dbReference type="ARBA" id="ARBA00023160"/>
    </source>
</evidence>
<keyword evidence="5 10" id="KW-0276">Fatty acid metabolism</keyword>
<dbReference type="EMBL" id="NCKV01001276">
    <property type="protein sequence ID" value="RWS28650.1"/>
    <property type="molecule type" value="Genomic_DNA"/>
</dbReference>
<comment type="similarity">
    <text evidence="10">Belongs to the ELO family.</text>
</comment>
<evidence type="ECO:0000256" key="7">
    <source>
        <dbReference type="ARBA" id="ARBA00023098"/>
    </source>
</evidence>
<keyword evidence="9 10" id="KW-0275">Fatty acid biosynthesis</keyword>
<gene>
    <name evidence="11" type="ORF">B4U80_08645</name>
</gene>
<keyword evidence="8 10" id="KW-0472">Membrane</keyword>
<feature type="transmembrane region" description="Helical" evidence="10">
    <location>
        <begin position="244"/>
        <end position="264"/>
    </location>
</feature>
<comment type="subcellular location">
    <subcellularLocation>
        <location evidence="1">Membrane</location>
        <topology evidence="1">Multi-pass membrane protein</topology>
    </subcellularLocation>
</comment>
<dbReference type="GO" id="GO:0009922">
    <property type="term" value="F:fatty acid elongase activity"/>
    <property type="evidence" value="ECO:0007669"/>
    <property type="project" value="UniProtKB-EC"/>
</dbReference>
<dbReference type="PANTHER" id="PTHR11157:SF69">
    <property type="entry name" value="ELONGATION OF VERY LONG CHAIN FATTY ACIDS PROTEIN 7"/>
    <property type="match status" value="1"/>
</dbReference>
<evidence type="ECO:0000256" key="1">
    <source>
        <dbReference type="ARBA" id="ARBA00004141"/>
    </source>
</evidence>
<keyword evidence="2 10" id="KW-0444">Lipid biosynthesis</keyword>
<keyword evidence="4 10" id="KW-0812">Transmembrane</keyword>